<dbReference type="NCBIfam" id="TIGR04025">
    <property type="entry name" value="PPOX_FMN_DR2398"/>
    <property type="match status" value="1"/>
</dbReference>
<dbReference type="InterPro" id="IPR011576">
    <property type="entry name" value="Pyridox_Oxase_N"/>
</dbReference>
<dbReference type="SUPFAM" id="SSF50475">
    <property type="entry name" value="FMN-binding split barrel"/>
    <property type="match status" value="1"/>
</dbReference>
<evidence type="ECO:0000259" key="1">
    <source>
        <dbReference type="Pfam" id="PF01243"/>
    </source>
</evidence>
<accession>A0ABP8J1C2</accession>
<keyword evidence="3" id="KW-1185">Reference proteome</keyword>
<dbReference type="Pfam" id="PF01243">
    <property type="entry name" value="PNPOx_N"/>
    <property type="match status" value="1"/>
</dbReference>
<dbReference type="InterPro" id="IPR024029">
    <property type="entry name" value="Pyridox_Oxase_FMN-dep"/>
</dbReference>
<evidence type="ECO:0000313" key="2">
    <source>
        <dbReference type="EMBL" id="GAA4383242.1"/>
    </source>
</evidence>
<feature type="domain" description="Pyridoxamine 5'-phosphate oxidase N-terminal" evidence="1">
    <location>
        <begin position="45"/>
        <end position="166"/>
    </location>
</feature>
<name>A0ABP8J1C2_9ACTN</name>
<organism evidence="2 3">
    <name type="scientific">Tsukamurella soli</name>
    <dbReference type="NCBI Taxonomy" id="644556"/>
    <lineage>
        <taxon>Bacteria</taxon>
        <taxon>Bacillati</taxon>
        <taxon>Actinomycetota</taxon>
        <taxon>Actinomycetes</taxon>
        <taxon>Mycobacteriales</taxon>
        <taxon>Tsukamurellaceae</taxon>
        <taxon>Tsukamurella</taxon>
    </lineage>
</organism>
<dbReference type="PANTHER" id="PTHR42815">
    <property type="entry name" value="FAD-BINDING, PUTATIVE (AFU_ORTHOLOGUE AFUA_6G07600)-RELATED"/>
    <property type="match status" value="1"/>
</dbReference>
<protein>
    <submittedName>
        <fullName evidence="2">Pyridoxamine 5'-phosphate oxidase family protein</fullName>
    </submittedName>
</protein>
<reference evidence="3" key="1">
    <citation type="journal article" date="2019" name="Int. J. Syst. Evol. Microbiol.">
        <title>The Global Catalogue of Microorganisms (GCM) 10K type strain sequencing project: providing services to taxonomists for standard genome sequencing and annotation.</title>
        <authorList>
            <consortium name="The Broad Institute Genomics Platform"/>
            <consortium name="The Broad Institute Genome Sequencing Center for Infectious Disease"/>
            <person name="Wu L."/>
            <person name="Ma J."/>
        </authorList>
    </citation>
    <scope>NUCLEOTIDE SEQUENCE [LARGE SCALE GENOMIC DNA]</scope>
    <source>
        <strain evidence="3">JCM 17688</strain>
    </source>
</reference>
<dbReference type="EMBL" id="BAABFR010000002">
    <property type="protein sequence ID" value="GAA4383242.1"/>
    <property type="molecule type" value="Genomic_DNA"/>
</dbReference>
<dbReference type="Gene3D" id="2.30.110.10">
    <property type="entry name" value="Electron Transport, Fmn-binding Protein, Chain A"/>
    <property type="match status" value="1"/>
</dbReference>
<dbReference type="InterPro" id="IPR012349">
    <property type="entry name" value="Split_barrel_FMN-bd"/>
</dbReference>
<sequence length="220" mass="24661">MAAAGPDTYRGRMTHRRTEVTTLDQLRAIVSDPVPRVRDKVRRELTDVHVEWLAAARLYFVATSDAEGNLDVSPKGDPAGSVLVLDPVTVALPDRPGNRRVDGFRNMLQDSHIAVEFVIPGRGDTLRINGTATILSDAPYAERFAVDGRLPQLITEIAIDEVFFHCSKAFLRSRAWDPDGWDGDAVPRRAVIAKALERPEDSLEELDRYYGEAYERQQLY</sequence>
<dbReference type="Proteomes" id="UP001500635">
    <property type="component" value="Unassembled WGS sequence"/>
</dbReference>
<evidence type="ECO:0000313" key="3">
    <source>
        <dbReference type="Proteomes" id="UP001500635"/>
    </source>
</evidence>
<proteinExistence type="predicted"/>
<gene>
    <name evidence="2" type="ORF">GCM10023147_02150</name>
</gene>
<dbReference type="PANTHER" id="PTHR42815:SF2">
    <property type="entry name" value="FAD-BINDING, PUTATIVE (AFU_ORTHOLOGUE AFUA_6G07600)-RELATED"/>
    <property type="match status" value="1"/>
</dbReference>
<comment type="caution">
    <text evidence="2">The sequence shown here is derived from an EMBL/GenBank/DDBJ whole genome shotgun (WGS) entry which is preliminary data.</text>
</comment>